<dbReference type="PRINTS" id="PR00733">
    <property type="entry name" value="GLHYDRLASE6"/>
</dbReference>
<gene>
    <name evidence="2" type="ORF">ACFO60_03935</name>
</gene>
<dbReference type="Gene3D" id="3.20.20.40">
    <property type="entry name" value="1, 4-beta cellobiohydrolase"/>
    <property type="match status" value="1"/>
</dbReference>
<dbReference type="PANTHER" id="PTHR34876:SF4">
    <property type="entry name" value="1,4-BETA-D-GLUCAN CELLOBIOHYDROLASE C-RELATED"/>
    <property type="match status" value="1"/>
</dbReference>
<comment type="similarity">
    <text evidence="1">Belongs to the glycosyl hydrolase family 6.</text>
</comment>
<evidence type="ECO:0000313" key="2">
    <source>
        <dbReference type="EMBL" id="MFC4529905.1"/>
    </source>
</evidence>
<reference evidence="3" key="1">
    <citation type="journal article" date="2019" name="Int. J. Syst. Evol. Microbiol.">
        <title>The Global Catalogue of Microorganisms (GCM) 10K type strain sequencing project: providing services to taxonomists for standard genome sequencing and annotation.</title>
        <authorList>
            <consortium name="The Broad Institute Genomics Platform"/>
            <consortium name="The Broad Institute Genome Sequencing Center for Infectious Disease"/>
            <person name="Wu L."/>
            <person name="Ma J."/>
        </authorList>
    </citation>
    <scope>NUCLEOTIDE SEQUENCE [LARGE SCALE GENOMIC DNA]</scope>
    <source>
        <strain evidence="3">CGMCC 4.7132</strain>
    </source>
</reference>
<evidence type="ECO:0000256" key="1">
    <source>
        <dbReference type="RuleBase" id="RU361186"/>
    </source>
</evidence>
<dbReference type="InterPro" id="IPR036434">
    <property type="entry name" value="Beta_cellobiohydrolase_sf"/>
</dbReference>
<dbReference type="InterPro" id="IPR016288">
    <property type="entry name" value="Beta_cellobiohydrolase"/>
</dbReference>
<proteinExistence type="inferred from homology"/>
<dbReference type="EC" id="3.2.1.-" evidence="1"/>
<dbReference type="SUPFAM" id="SSF51989">
    <property type="entry name" value="Glycosyl hydrolases family 6, cellulases"/>
    <property type="match status" value="1"/>
</dbReference>
<keyword evidence="1" id="KW-0624">Polysaccharide degradation</keyword>
<dbReference type="EMBL" id="JBHSFP010000002">
    <property type="protein sequence ID" value="MFC4529905.1"/>
    <property type="molecule type" value="Genomic_DNA"/>
</dbReference>
<feature type="signal peptide" evidence="1">
    <location>
        <begin position="1"/>
        <end position="38"/>
    </location>
</feature>
<keyword evidence="3" id="KW-1185">Reference proteome</keyword>
<keyword evidence="1" id="KW-0136">Cellulose degradation</keyword>
<name>A0ABV9CB50_9ACTN</name>
<keyword evidence="1" id="KW-0732">Signal</keyword>
<accession>A0ABV9CB50</accession>
<dbReference type="RefSeq" id="WP_380836960.1">
    <property type="nucleotide sequence ID" value="NZ_JBHSFP010000002.1"/>
</dbReference>
<keyword evidence="1" id="KW-0119">Carbohydrate metabolism</keyword>
<dbReference type="PIRSF" id="PIRSF001100">
    <property type="entry name" value="Beta_cellobiohydrolase"/>
    <property type="match status" value="1"/>
</dbReference>
<organism evidence="2 3">
    <name type="scientific">Sphaerisporangium dianthi</name>
    <dbReference type="NCBI Taxonomy" id="1436120"/>
    <lineage>
        <taxon>Bacteria</taxon>
        <taxon>Bacillati</taxon>
        <taxon>Actinomycetota</taxon>
        <taxon>Actinomycetes</taxon>
        <taxon>Streptosporangiales</taxon>
        <taxon>Streptosporangiaceae</taxon>
        <taxon>Sphaerisporangium</taxon>
    </lineage>
</organism>
<sequence length="472" mass="50557">MASAGKDRRPRWRHALAVTAAMTLAATGLLGARSAAHAEPYTPAHAGPSPLNPYAGGPGYVDPGWAANVEASAVAEGGATADRMRRLAKVPTAVWLDRIAKVTGGPGADRTLRDHLDAALRQRARHITFVVYDLPDRNCANPASAGELSIVSGGLARYKAEYIDPMAEILRLPAYRNLRVALVVEPHSLADLAVTTGVPTIDCQLERASGAYVDGVRYALDKLGASPNVRLYLDAGSAPLMGYEPYSTPFAELVTSTVRGTSRGLSGVRGFATGVAEYVPLDEVFMPDPRATVNGGPLWTSRFFDWNPVFDERDHATALRAALIARGFPAAIRVIIDTSRNGWGGPDRPTAAGTSAQLDTYVDQSRIDRRSYRFNYCNQKGAGLGERPRAEPAAGIDAYVWIKPPGESDGVSVPPIHDEDDPHNRYDVMCDPTRYGRIDPDEPTGALPGAPPAGLWHHAQFSMLVANAHPAL</sequence>
<evidence type="ECO:0000313" key="3">
    <source>
        <dbReference type="Proteomes" id="UP001596004"/>
    </source>
</evidence>
<dbReference type="Pfam" id="PF01341">
    <property type="entry name" value="Glyco_hydro_6"/>
    <property type="match status" value="1"/>
</dbReference>
<keyword evidence="1 2" id="KW-0378">Hydrolase</keyword>
<feature type="chain" id="PRO_5044956951" description="Glucanase" evidence="1">
    <location>
        <begin position="39"/>
        <end position="472"/>
    </location>
</feature>
<dbReference type="Proteomes" id="UP001596004">
    <property type="component" value="Unassembled WGS sequence"/>
</dbReference>
<dbReference type="GO" id="GO:0016787">
    <property type="term" value="F:hydrolase activity"/>
    <property type="evidence" value="ECO:0007669"/>
    <property type="project" value="UniProtKB-KW"/>
</dbReference>
<keyword evidence="1" id="KW-0326">Glycosidase</keyword>
<comment type="caution">
    <text evidence="2">The sequence shown here is derived from an EMBL/GenBank/DDBJ whole genome shotgun (WGS) entry which is preliminary data.</text>
</comment>
<dbReference type="PANTHER" id="PTHR34876">
    <property type="match status" value="1"/>
</dbReference>
<protein>
    <recommendedName>
        <fullName evidence="1">Glucanase</fullName>
        <ecNumber evidence="1">3.2.1.-</ecNumber>
    </recommendedName>
</protein>